<proteinExistence type="predicted"/>
<dbReference type="Pfam" id="PF13787">
    <property type="entry name" value="HXXEE"/>
    <property type="match status" value="1"/>
</dbReference>
<feature type="transmembrane region" description="Helical" evidence="1">
    <location>
        <begin position="118"/>
        <end position="137"/>
    </location>
</feature>
<evidence type="ECO:0000313" key="2">
    <source>
        <dbReference type="EMBL" id="SLM89289.1"/>
    </source>
</evidence>
<name>A0A1X6WVF3_9MICO</name>
<dbReference type="Proteomes" id="UP000195981">
    <property type="component" value="Unassembled WGS sequence"/>
</dbReference>
<dbReference type="EMBL" id="FWFG01000030">
    <property type="protein sequence ID" value="SLM89289.1"/>
    <property type="molecule type" value="Genomic_DNA"/>
</dbReference>
<keyword evidence="1" id="KW-0472">Membrane</keyword>
<feature type="transmembrane region" description="Helical" evidence="1">
    <location>
        <begin position="65"/>
        <end position="82"/>
    </location>
</feature>
<organism evidence="2 3">
    <name type="scientific">Brachybacterium nesterenkovii</name>
    <dbReference type="NCBI Taxonomy" id="47847"/>
    <lineage>
        <taxon>Bacteria</taxon>
        <taxon>Bacillati</taxon>
        <taxon>Actinomycetota</taxon>
        <taxon>Actinomycetes</taxon>
        <taxon>Micrococcales</taxon>
        <taxon>Dermabacteraceae</taxon>
        <taxon>Brachybacterium</taxon>
    </lineage>
</organism>
<feature type="transmembrane region" description="Helical" evidence="1">
    <location>
        <begin position="149"/>
        <end position="172"/>
    </location>
</feature>
<keyword evidence="1" id="KW-0812">Transmembrane</keyword>
<dbReference type="RefSeq" id="WP_200810155.1">
    <property type="nucleotide sequence ID" value="NZ_FWFG01000030.1"/>
</dbReference>
<dbReference type="InterPro" id="IPR025671">
    <property type="entry name" value="HXXEE"/>
</dbReference>
<protein>
    <submittedName>
        <fullName evidence="2">Putative integral membrane protein</fullName>
    </submittedName>
</protein>
<gene>
    <name evidence="2" type="ORF">FM110_03305</name>
</gene>
<sequence>MTGRQHMARTDRVALGLFAAWCLNDLEELMTMRSGSRAALRRVPAAVPVPAAVRDRGLSQEHVALAIVMMGSLMAAASALGARTRFRDPISRTVLEGFGMHGITHIAASVAARGYTSGVLTAPTVVIPFWVHARRVLRDDGAAAPSPAALAAAGALLMPIMLAVHALAHAVLGEDSAGRVPGLPVG</sequence>
<keyword evidence="3" id="KW-1185">Reference proteome</keyword>
<accession>A0A1X6WVF3</accession>
<keyword evidence="1" id="KW-1133">Transmembrane helix</keyword>
<evidence type="ECO:0000256" key="1">
    <source>
        <dbReference type="SAM" id="Phobius"/>
    </source>
</evidence>
<dbReference type="AlphaFoldDB" id="A0A1X6WVF3"/>
<reference evidence="2 3" key="1">
    <citation type="submission" date="2017-02" db="EMBL/GenBank/DDBJ databases">
        <authorList>
            <person name="Peterson S.W."/>
        </authorList>
    </citation>
    <scope>NUCLEOTIDE SEQUENCE [LARGE SCALE GENOMIC DNA]</scope>
    <source>
        <strain evidence="2 3">CIP104813</strain>
    </source>
</reference>
<evidence type="ECO:0000313" key="3">
    <source>
        <dbReference type="Proteomes" id="UP000195981"/>
    </source>
</evidence>